<dbReference type="Pfam" id="PF00756">
    <property type="entry name" value="Esterase"/>
    <property type="match status" value="1"/>
</dbReference>
<accession>T0Z5D2</accession>
<name>T0Z5D2_9ZZZZ</name>
<proteinExistence type="predicted"/>
<dbReference type="AlphaFoldDB" id="T0Z5D2"/>
<dbReference type="GO" id="GO:0016747">
    <property type="term" value="F:acyltransferase activity, transferring groups other than amino-acyl groups"/>
    <property type="evidence" value="ECO:0007669"/>
    <property type="project" value="TreeGrafter"/>
</dbReference>
<dbReference type="InterPro" id="IPR029058">
    <property type="entry name" value="AB_hydrolase_fold"/>
</dbReference>
<dbReference type="SUPFAM" id="SSF53474">
    <property type="entry name" value="alpha/beta-Hydrolases"/>
    <property type="match status" value="1"/>
</dbReference>
<dbReference type="PANTHER" id="PTHR48098">
    <property type="entry name" value="ENTEROCHELIN ESTERASE-RELATED"/>
    <property type="match status" value="1"/>
</dbReference>
<sequence length="324" mass="36981">MQRFGIKKFAVKSCRSRDMEGRKEHNVYVMEPERTDGKPLLIFLAGMMGSGKSMLLNTDFFVENMQQRIERLSSKGKVGNSIYVFPDLMTKFGGCQYTNSDAADHYEDFIVKELVPYLKRKYGSEKVALLGKSSGGYGSMALAMKHPEVIDAAMDHSGDAYFEYCYMPSFPTARKNIAKFGSAEAWLSNFSKKLNKKNPDDLTTLNIVAMAAFYSSIKGKVELPFDLDTCEMRDDIWGMWLANDPVRMINKHYKALQGLDFLGIDVGIYDQFNLLEGSRILHKKLAGYNVKHWYDEFEDSHINVSYRYDISIPLVEKALSKRSR</sequence>
<comment type="caution">
    <text evidence="1">The sequence shown here is derived from an EMBL/GenBank/DDBJ whole genome shotgun (WGS) entry which is preliminary data.</text>
</comment>
<dbReference type="InterPro" id="IPR000801">
    <property type="entry name" value="Esterase-like"/>
</dbReference>
<organism evidence="1">
    <name type="scientific">mine drainage metagenome</name>
    <dbReference type="NCBI Taxonomy" id="410659"/>
    <lineage>
        <taxon>unclassified sequences</taxon>
        <taxon>metagenomes</taxon>
        <taxon>ecological metagenomes</taxon>
    </lineage>
</organism>
<dbReference type="PANTHER" id="PTHR48098:SF1">
    <property type="entry name" value="DIACYLGLYCEROL ACYLTRANSFERASE_MYCOLYLTRANSFERASE AG85A"/>
    <property type="match status" value="1"/>
</dbReference>
<gene>
    <name evidence="1" type="ORF">B2A_09967</name>
</gene>
<protein>
    <submittedName>
        <fullName evidence="1">Esterase</fullName>
    </submittedName>
</protein>
<reference evidence="1" key="1">
    <citation type="submission" date="2013-08" db="EMBL/GenBank/DDBJ databases">
        <authorList>
            <person name="Mendez C."/>
            <person name="Richter M."/>
            <person name="Ferrer M."/>
            <person name="Sanchez J."/>
        </authorList>
    </citation>
    <scope>NUCLEOTIDE SEQUENCE</scope>
</reference>
<evidence type="ECO:0000313" key="1">
    <source>
        <dbReference type="EMBL" id="EQD43241.1"/>
    </source>
</evidence>
<dbReference type="InterPro" id="IPR050583">
    <property type="entry name" value="Mycobacterial_A85_antigen"/>
</dbReference>
<dbReference type="Gene3D" id="3.40.50.1820">
    <property type="entry name" value="alpha/beta hydrolase"/>
    <property type="match status" value="1"/>
</dbReference>
<dbReference type="EMBL" id="AUZZ01007199">
    <property type="protein sequence ID" value="EQD43241.1"/>
    <property type="molecule type" value="Genomic_DNA"/>
</dbReference>
<reference evidence="1" key="2">
    <citation type="journal article" date="2014" name="ISME J.">
        <title>Microbial stratification in low pH oxic and suboxic macroscopic growths along an acid mine drainage.</title>
        <authorList>
            <person name="Mendez-Garcia C."/>
            <person name="Mesa V."/>
            <person name="Sprenger R.R."/>
            <person name="Richter M."/>
            <person name="Diez M.S."/>
            <person name="Solano J."/>
            <person name="Bargiela R."/>
            <person name="Golyshina O.V."/>
            <person name="Manteca A."/>
            <person name="Ramos J.L."/>
            <person name="Gallego J.R."/>
            <person name="Llorente I."/>
            <person name="Martins Dos Santos V.A."/>
            <person name="Jensen O.N."/>
            <person name="Pelaez A.I."/>
            <person name="Sanchez J."/>
            <person name="Ferrer M."/>
        </authorList>
    </citation>
    <scope>NUCLEOTIDE SEQUENCE</scope>
</reference>